<proteinExistence type="predicted"/>
<dbReference type="Proteomes" id="UP000694844">
    <property type="component" value="Chromosome 5"/>
</dbReference>
<protein>
    <submittedName>
        <fullName evidence="2">Uncharacterized protein LOC111134495 isoform X1</fullName>
    </submittedName>
</protein>
<dbReference type="AlphaFoldDB" id="A0A8B8EIK2"/>
<dbReference type="GeneID" id="111134495"/>
<sequence length="186" mass="20925">MPCKIVVFFLITGTTVGLVLSLKTTWITAMETCARFGLVPSVPDKNYTPKEHWIGTATYKMSWGIVTLQIEETEDEKYCFEFVLPFLNETIWSNRNDCPSPLSGILRGTNGHKCTFADFNNISIKNLPPPTHCMMHQGNSSRYVSCEEKIDDGCQQIGNISRFGITLSFRNRGSEYYNDKSGNGNS</sequence>
<accession>A0A8B8EIK2</accession>
<reference evidence="2" key="1">
    <citation type="submission" date="2025-08" db="UniProtKB">
        <authorList>
            <consortium name="RefSeq"/>
        </authorList>
    </citation>
    <scope>IDENTIFICATION</scope>
    <source>
        <tissue evidence="2">Whole sample</tissue>
    </source>
</reference>
<gene>
    <name evidence="2" type="primary">LOC111134495</name>
</gene>
<dbReference type="RefSeq" id="XP_022339273.1">
    <property type="nucleotide sequence ID" value="XM_022483565.1"/>
</dbReference>
<dbReference type="KEGG" id="cvn:111134495"/>
<organism evidence="1 2">
    <name type="scientific">Crassostrea virginica</name>
    <name type="common">Eastern oyster</name>
    <dbReference type="NCBI Taxonomy" id="6565"/>
    <lineage>
        <taxon>Eukaryota</taxon>
        <taxon>Metazoa</taxon>
        <taxon>Spiralia</taxon>
        <taxon>Lophotrochozoa</taxon>
        <taxon>Mollusca</taxon>
        <taxon>Bivalvia</taxon>
        <taxon>Autobranchia</taxon>
        <taxon>Pteriomorphia</taxon>
        <taxon>Ostreida</taxon>
        <taxon>Ostreoidea</taxon>
        <taxon>Ostreidae</taxon>
        <taxon>Crassostrea</taxon>
    </lineage>
</organism>
<keyword evidence="1" id="KW-1185">Reference proteome</keyword>
<name>A0A8B8EIK2_CRAVI</name>
<evidence type="ECO:0000313" key="1">
    <source>
        <dbReference type="Proteomes" id="UP000694844"/>
    </source>
</evidence>
<evidence type="ECO:0000313" key="2">
    <source>
        <dbReference type="RefSeq" id="XP_022339273.1"/>
    </source>
</evidence>